<reference evidence="2" key="1">
    <citation type="submission" date="2019-02" db="EMBL/GenBank/DDBJ databases">
        <authorList>
            <person name="Gruber-Vodicka R. H."/>
            <person name="Seah K. B. B."/>
        </authorList>
    </citation>
    <scope>NUCLEOTIDE SEQUENCE</scope>
    <source>
        <strain evidence="1">BECK_S312</strain>
        <strain evidence="2">BECK_S426</strain>
    </source>
</reference>
<dbReference type="EMBL" id="CAADFP010000386">
    <property type="protein sequence ID" value="VFK35526.1"/>
    <property type="molecule type" value="Genomic_DNA"/>
</dbReference>
<dbReference type="EMBL" id="CAADFM010000377">
    <property type="protein sequence ID" value="VFK23391.1"/>
    <property type="molecule type" value="Genomic_DNA"/>
</dbReference>
<gene>
    <name evidence="1" type="ORF">BECKLPF1236A_GA0070988_103771</name>
    <name evidence="2" type="ORF">BECKLPF1236C_GA0070990_103861</name>
</gene>
<name>A0A450Y1W0_9GAMM</name>
<sequence length="123" mass="14174">MERILTSQFGMTTVMPRVRTRKDGEEIRLDVLAYANDAINMATVVEVKSRARMEAIEQLRNIMARFRNLYPEHKDKRVIGILAGIDWDWGVADKAREAGFLTASIRDEVFTLTTPEGFEARKW</sequence>
<protein>
    <submittedName>
        <fullName evidence="2">Uncharacterized protein</fullName>
    </submittedName>
</protein>
<proteinExistence type="predicted"/>
<evidence type="ECO:0000313" key="2">
    <source>
        <dbReference type="EMBL" id="VFK35526.1"/>
    </source>
</evidence>
<dbReference type="AlphaFoldDB" id="A0A450Y1W0"/>
<evidence type="ECO:0000313" key="1">
    <source>
        <dbReference type="EMBL" id="VFK23391.1"/>
    </source>
</evidence>
<accession>A0A450Y1W0</accession>
<organism evidence="2">
    <name type="scientific">Candidatus Kentrum sp. LPFa</name>
    <dbReference type="NCBI Taxonomy" id="2126335"/>
    <lineage>
        <taxon>Bacteria</taxon>
        <taxon>Pseudomonadati</taxon>
        <taxon>Pseudomonadota</taxon>
        <taxon>Gammaproteobacteria</taxon>
        <taxon>Candidatus Kentrum</taxon>
    </lineage>
</organism>